<sequence length="298" mass="32449">MGEVHTGLLRGRDPVSANEAGLLVDLVAGEPVLRLERPRAYVRSPERPVGVDCLLGVPARQVRGIGTVMQRAAIIGGHVVQGTAWAMVEPVVSSARRPWSHYLARPGVIEAIGRWRSGEVVAGFHAAERDPSALDLGQIAGRASDVVQSAVTGGGRLRLPRTRLRFVVERAETPGQPRFAVHDDHLRLLHVIAAADDDPRPLVAFAEDLALHDWLLTSVNGIVERAAIGALPLEESLRRLRPAVDYLLHLWLPVGAEGLWEEVERQAALTRQWVLLRDRIRDQFALGAVAALSAATPR</sequence>
<gene>
    <name evidence="1" type="ORF">SAMN05421748_109197</name>
</gene>
<protein>
    <submittedName>
        <fullName evidence="1">Uncharacterized protein</fullName>
    </submittedName>
</protein>
<dbReference type="InterPro" id="IPR049749">
    <property type="entry name" value="SCO2521-like"/>
</dbReference>
<dbReference type="Proteomes" id="UP000219612">
    <property type="component" value="Unassembled WGS sequence"/>
</dbReference>
<keyword evidence="2" id="KW-1185">Reference proteome</keyword>
<dbReference type="EMBL" id="OBDY01000009">
    <property type="protein sequence ID" value="SNY49044.1"/>
    <property type="molecule type" value="Genomic_DNA"/>
</dbReference>
<dbReference type="NCBIfam" id="NF040565">
    <property type="entry name" value="SCO2521_fam"/>
    <property type="match status" value="1"/>
</dbReference>
<evidence type="ECO:0000313" key="1">
    <source>
        <dbReference type="EMBL" id="SNY49044.1"/>
    </source>
</evidence>
<evidence type="ECO:0000313" key="2">
    <source>
        <dbReference type="Proteomes" id="UP000219612"/>
    </source>
</evidence>
<proteinExistence type="predicted"/>
<accession>A0A285IM75</accession>
<name>A0A285IM75_9ACTN</name>
<dbReference type="AlphaFoldDB" id="A0A285IM75"/>
<dbReference type="RefSeq" id="WP_245923282.1">
    <property type="nucleotide sequence ID" value="NZ_OBDY01000009.1"/>
</dbReference>
<organism evidence="1 2">
    <name type="scientific">Paractinoplanes atraurantiacus</name>
    <dbReference type="NCBI Taxonomy" id="1036182"/>
    <lineage>
        <taxon>Bacteria</taxon>
        <taxon>Bacillati</taxon>
        <taxon>Actinomycetota</taxon>
        <taxon>Actinomycetes</taxon>
        <taxon>Micromonosporales</taxon>
        <taxon>Micromonosporaceae</taxon>
        <taxon>Paractinoplanes</taxon>
    </lineage>
</organism>
<reference evidence="1 2" key="1">
    <citation type="submission" date="2017-09" db="EMBL/GenBank/DDBJ databases">
        <authorList>
            <person name="Ehlers B."/>
            <person name="Leendertz F.H."/>
        </authorList>
    </citation>
    <scope>NUCLEOTIDE SEQUENCE [LARGE SCALE GENOMIC DNA]</scope>
    <source>
        <strain evidence="1 2">CGMCC 4.6857</strain>
    </source>
</reference>